<dbReference type="InterPro" id="IPR025245">
    <property type="entry name" value="DUF4197"/>
</dbReference>
<proteinExistence type="predicted"/>
<reference evidence="1 2" key="1">
    <citation type="submission" date="2020-08" db="EMBL/GenBank/DDBJ databases">
        <title>Acidobacteriota in marine sediments use diverse sulfur dissimilation pathways.</title>
        <authorList>
            <person name="Wasmund K."/>
        </authorList>
    </citation>
    <scope>NUCLEOTIDE SEQUENCE [LARGE SCALE GENOMIC DNA]</scope>
    <source>
        <strain evidence="1">MAG AM4</strain>
    </source>
</reference>
<protein>
    <submittedName>
        <fullName evidence="1">DUF4197 domain-containing protein</fullName>
    </submittedName>
</protein>
<comment type="caution">
    <text evidence="1">The sequence shown here is derived from an EMBL/GenBank/DDBJ whole genome shotgun (WGS) entry which is preliminary data.</text>
</comment>
<dbReference type="Pfam" id="PF13852">
    <property type="entry name" value="DUF4197"/>
    <property type="match status" value="1"/>
</dbReference>
<organism evidence="1 2">
    <name type="scientific">Candidatus Polarisedimenticola svalbardensis</name>
    <dbReference type="NCBI Taxonomy" id="2886004"/>
    <lineage>
        <taxon>Bacteria</taxon>
        <taxon>Pseudomonadati</taxon>
        <taxon>Acidobacteriota</taxon>
        <taxon>Candidatus Polarisedimenticolia</taxon>
        <taxon>Candidatus Polarisedimenticolales</taxon>
        <taxon>Candidatus Polarisedimenticolaceae</taxon>
        <taxon>Candidatus Polarisedimenticola</taxon>
    </lineage>
</organism>
<dbReference type="EMBL" id="JACXWD010000071">
    <property type="protein sequence ID" value="MBD3869273.1"/>
    <property type="molecule type" value="Genomic_DNA"/>
</dbReference>
<accession>A0A8J6XX65</accession>
<name>A0A8J6XX65_9BACT</name>
<evidence type="ECO:0000313" key="1">
    <source>
        <dbReference type="EMBL" id="MBD3869273.1"/>
    </source>
</evidence>
<evidence type="ECO:0000313" key="2">
    <source>
        <dbReference type="Proteomes" id="UP000648239"/>
    </source>
</evidence>
<dbReference type="Proteomes" id="UP000648239">
    <property type="component" value="Unassembled WGS sequence"/>
</dbReference>
<dbReference type="AlphaFoldDB" id="A0A8J6XX65"/>
<gene>
    <name evidence="1" type="ORF">IFK94_14225</name>
</gene>
<sequence>MTRSNTRSCCALVTSLLVVFMLTGCAELLAELEKLDTTPSTTPSDGLREALRVGTGRAVGAVGRADGFLGNPDIRIPIPEKLEKVERALRLVGADRVVDEFTTSMNRAAEAAAPVAKQVFLDAVKRMTFEDAMTILRGRDHEATDYFRGSAGPELERLFRPIVDEKLESVGATRSFNNFMEKVGDLPLVNRPSIDLNDYVTGEALDGLFLMLAREEERIRTDPLARTTELLKKYFGREESQQ</sequence>
<dbReference type="PROSITE" id="PS51257">
    <property type="entry name" value="PROKAR_LIPOPROTEIN"/>
    <property type="match status" value="1"/>
</dbReference>